<evidence type="ECO:0000256" key="5">
    <source>
        <dbReference type="HAMAP-Rule" id="MF_00822"/>
    </source>
</evidence>
<keyword evidence="2 5" id="KW-0963">Cytoplasm</keyword>
<dbReference type="Gene3D" id="3.30.70.790">
    <property type="entry name" value="UreE, C-terminal domain"/>
    <property type="match status" value="1"/>
</dbReference>
<feature type="region of interest" description="Disordered" evidence="6">
    <location>
        <begin position="150"/>
        <end position="175"/>
    </location>
</feature>
<evidence type="ECO:0000256" key="1">
    <source>
        <dbReference type="ARBA" id="ARBA00004496"/>
    </source>
</evidence>
<reference evidence="8" key="1">
    <citation type="submission" date="2021-04" db="EMBL/GenBank/DDBJ databases">
        <title>The genome sequence of Ideonella sp. 4Y11.</title>
        <authorList>
            <person name="Liu Y."/>
        </authorList>
    </citation>
    <scope>NUCLEOTIDE SEQUENCE</scope>
    <source>
        <strain evidence="8">4Y11</strain>
    </source>
</reference>
<dbReference type="Proteomes" id="UP000678374">
    <property type="component" value="Unassembled WGS sequence"/>
</dbReference>
<dbReference type="GO" id="GO:0005737">
    <property type="term" value="C:cytoplasm"/>
    <property type="evidence" value="ECO:0007669"/>
    <property type="project" value="UniProtKB-SubCell"/>
</dbReference>
<comment type="function">
    <text evidence="5">Involved in urease metallocenter assembly. Binds nickel. Probably functions as a nickel donor during metallocenter assembly.</text>
</comment>
<dbReference type="NCBIfam" id="NF009751">
    <property type="entry name" value="PRK13261.1-1"/>
    <property type="match status" value="1"/>
</dbReference>
<dbReference type="InterPro" id="IPR007864">
    <property type="entry name" value="UreE_C_dom"/>
</dbReference>
<evidence type="ECO:0000256" key="6">
    <source>
        <dbReference type="SAM" id="MobiDB-lite"/>
    </source>
</evidence>
<dbReference type="RefSeq" id="WP_210799949.1">
    <property type="nucleotide sequence ID" value="NZ_JAGQDE010000001.1"/>
</dbReference>
<keyword evidence="9" id="KW-1185">Reference proteome</keyword>
<dbReference type="HAMAP" id="MF_00822">
    <property type="entry name" value="UreE"/>
    <property type="match status" value="1"/>
</dbReference>
<feature type="domain" description="UreE urease accessory N-terminal" evidence="7">
    <location>
        <begin position="11"/>
        <end position="75"/>
    </location>
</feature>
<protein>
    <recommendedName>
        <fullName evidence="5">Urease accessory protein UreE</fullName>
    </recommendedName>
</protein>
<dbReference type="InterPro" id="IPR004029">
    <property type="entry name" value="UreE_N"/>
</dbReference>
<dbReference type="Pfam" id="PF02814">
    <property type="entry name" value="UreE_N"/>
    <property type="match status" value="1"/>
</dbReference>
<dbReference type="GO" id="GO:0016151">
    <property type="term" value="F:nickel cation binding"/>
    <property type="evidence" value="ECO:0007669"/>
    <property type="project" value="UniProtKB-UniRule"/>
</dbReference>
<feature type="compositionally biased region" description="Basic and acidic residues" evidence="6">
    <location>
        <begin position="154"/>
        <end position="163"/>
    </location>
</feature>
<dbReference type="SMART" id="SM00988">
    <property type="entry name" value="UreE_N"/>
    <property type="match status" value="1"/>
</dbReference>
<evidence type="ECO:0000313" key="9">
    <source>
        <dbReference type="Proteomes" id="UP000678374"/>
    </source>
</evidence>
<dbReference type="Pfam" id="PF05194">
    <property type="entry name" value="UreE_C"/>
    <property type="match status" value="1"/>
</dbReference>
<feature type="compositionally biased region" description="Basic residues" evidence="6">
    <location>
        <begin position="164"/>
        <end position="175"/>
    </location>
</feature>
<proteinExistence type="inferred from homology"/>
<evidence type="ECO:0000256" key="4">
    <source>
        <dbReference type="ARBA" id="ARBA00023186"/>
    </source>
</evidence>
<organism evidence="8 9">
    <name type="scientific">Ideonella aquatica</name>
    <dbReference type="NCBI Taxonomy" id="2824119"/>
    <lineage>
        <taxon>Bacteria</taxon>
        <taxon>Pseudomonadati</taxon>
        <taxon>Pseudomonadota</taxon>
        <taxon>Betaproteobacteria</taxon>
        <taxon>Burkholderiales</taxon>
        <taxon>Sphaerotilaceae</taxon>
        <taxon>Ideonella</taxon>
    </lineage>
</organism>
<accession>A0A940YE63</accession>
<keyword evidence="3 5" id="KW-0533">Nickel</keyword>
<gene>
    <name evidence="5 8" type="primary">ureE</name>
    <name evidence="8" type="ORF">KAK06_01515</name>
</gene>
<dbReference type="GO" id="GO:0065003">
    <property type="term" value="P:protein-containing complex assembly"/>
    <property type="evidence" value="ECO:0007669"/>
    <property type="project" value="InterPro"/>
</dbReference>
<dbReference type="InterPro" id="IPR036118">
    <property type="entry name" value="UreE_N_sf"/>
</dbReference>
<dbReference type="SUPFAM" id="SSF69287">
    <property type="entry name" value="Urease metallochaperone UreE, N-terminal domain"/>
    <property type="match status" value="1"/>
</dbReference>
<sequence length="175" mass="18890">MSPDARLYSRRLPRGTRLAAPVLARAGVLALDWDTRQKSRFDAHTAQGERVLVVLPRGQVLRGGDVLVAEDGVLLRIEAAPQPVMRVQVREGGTPFDLLRAAYHLGNRHVPLALTPDALLFEPDPVLAEMLGGLGLSVAYCEAPFEPEGGAYGDHGHDHDGHSHTHGGHGHPHSH</sequence>
<comment type="similarity">
    <text evidence="5">Belongs to the UreE family.</text>
</comment>
<dbReference type="SUPFAM" id="SSF69737">
    <property type="entry name" value="Urease metallochaperone UreE, C-terminal domain"/>
    <property type="match status" value="1"/>
</dbReference>
<evidence type="ECO:0000313" key="8">
    <source>
        <dbReference type="EMBL" id="MBQ0957624.1"/>
    </source>
</evidence>
<dbReference type="InterPro" id="IPR012406">
    <property type="entry name" value="UreE"/>
</dbReference>
<dbReference type="GO" id="GO:0019627">
    <property type="term" value="P:urea metabolic process"/>
    <property type="evidence" value="ECO:0007669"/>
    <property type="project" value="InterPro"/>
</dbReference>
<dbReference type="CDD" id="cd00571">
    <property type="entry name" value="UreE"/>
    <property type="match status" value="1"/>
</dbReference>
<dbReference type="AlphaFoldDB" id="A0A940YE63"/>
<evidence type="ECO:0000259" key="7">
    <source>
        <dbReference type="SMART" id="SM00988"/>
    </source>
</evidence>
<evidence type="ECO:0000256" key="3">
    <source>
        <dbReference type="ARBA" id="ARBA00022596"/>
    </source>
</evidence>
<keyword evidence="4 5" id="KW-0143">Chaperone</keyword>
<dbReference type="Gene3D" id="2.60.260.20">
    <property type="entry name" value="Urease metallochaperone UreE, N-terminal domain"/>
    <property type="match status" value="1"/>
</dbReference>
<name>A0A940YE63_9BURK</name>
<comment type="caution">
    <text evidence="8">The sequence shown here is derived from an EMBL/GenBank/DDBJ whole genome shotgun (WGS) entry which is preliminary data.</text>
</comment>
<evidence type="ECO:0000256" key="2">
    <source>
        <dbReference type="ARBA" id="ARBA00022490"/>
    </source>
</evidence>
<comment type="subcellular location">
    <subcellularLocation>
        <location evidence="1 5">Cytoplasm</location>
    </subcellularLocation>
</comment>
<dbReference type="GO" id="GO:0051082">
    <property type="term" value="F:unfolded protein binding"/>
    <property type="evidence" value="ECO:0007669"/>
    <property type="project" value="UniProtKB-UniRule"/>
</dbReference>
<dbReference type="EMBL" id="JAGQDE010000001">
    <property type="protein sequence ID" value="MBQ0957624.1"/>
    <property type="molecule type" value="Genomic_DNA"/>
</dbReference>
<dbReference type="GO" id="GO:0006457">
    <property type="term" value="P:protein folding"/>
    <property type="evidence" value="ECO:0007669"/>
    <property type="project" value="InterPro"/>
</dbReference>